<feature type="chain" id="PRO_5040543681" description="Pectate lyase" evidence="10">
    <location>
        <begin position="20"/>
        <end position="262"/>
    </location>
</feature>
<dbReference type="InterPro" id="IPR011050">
    <property type="entry name" value="Pectin_lyase_fold/virulence"/>
</dbReference>
<feature type="signal peptide" evidence="10">
    <location>
        <begin position="1"/>
        <end position="19"/>
    </location>
</feature>
<dbReference type="PANTHER" id="PTHR33407">
    <property type="entry name" value="PECTATE LYASE F-RELATED"/>
    <property type="match status" value="1"/>
</dbReference>
<dbReference type="Gene3D" id="2.160.20.10">
    <property type="entry name" value="Single-stranded right-handed beta-helix, Pectin lyase-like"/>
    <property type="match status" value="1"/>
</dbReference>
<comment type="caution">
    <text evidence="11">The sequence shown here is derived from an EMBL/GenBank/DDBJ whole genome shotgun (WGS) entry which is preliminary data.</text>
</comment>
<evidence type="ECO:0000256" key="6">
    <source>
        <dbReference type="ARBA" id="ARBA00022729"/>
    </source>
</evidence>
<dbReference type="PANTHER" id="PTHR33407:SF9">
    <property type="entry name" value="PECTATE LYASE F-RELATED"/>
    <property type="match status" value="1"/>
</dbReference>
<comment type="function">
    <text evidence="9 10">Pectinolytic enzyme consist of four classes of enzymes: pectin lyase, polygalacturonase, pectin methylesterase and rhamnogalacturonase. Among pectinolytic enzymes, pectin lyase is the most important in depolymerization of pectin, since it cleaves internal glycosidic bonds of highly methylated pectins. Favors pectate, the anion, over pectin, the methyl ester.</text>
</comment>
<protein>
    <recommendedName>
        <fullName evidence="10">Pectate lyase</fullName>
        <ecNumber evidence="10">4.2.2.2</ecNumber>
    </recommendedName>
</protein>
<evidence type="ECO:0000256" key="4">
    <source>
        <dbReference type="ARBA" id="ARBA00006463"/>
    </source>
</evidence>
<comment type="subcellular location">
    <subcellularLocation>
        <location evidence="3 10">Secreted</location>
    </subcellularLocation>
</comment>
<keyword evidence="8 10" id="KW-0456">Lyase</keyword>
<sequence length="262" mass="26994">MQYRMTLAACLALSTTVYASPFRPQITGAPRVIRKRAQPDSQGSSVLDAPMTIAAGESFDGGNVMYDRGVSCTGQEEGGDSDAVFILEAGATLSNVIIGPNQIEGVHCNGGCTINEVWWDAVCEDAFSIKKQESGETTTINGGGATGAEDKVIQHNGGGTVIINDFTVSDFGKMYRSCGNCDDMPARHVQVIGGSASNGDILVGINSNMGDTATISGVTLTSVDDECIDFEGVTDGSEPTKIGACSDTSGSGSNTSAVVCCC</sequence>
<dbReference type="AlphaFoldDB" id="A0A9P9J1M1"/>
<dbReference type="Pfam" id="PF03211">
    <property type="entry name" value="Pectate_lyase"/>
    <property type="match status" value="1"/>
</dbReference>
<evidence type="ECO:0000256" key="5">
    <source>
        <dbReference type="ARBA" id="ARBA00022525"/>
    </source>
</evidence>
<gene>
    <name evidence="11" type="ORF">B0J13DRAFT_639243</name>
</gene>
<comment type="similarity">
    <text evidence="4 10">Belongs to the polysaccharide lyase 3 family.</text>
</comment>
<keyword evidence="7 10" id="KW-0106">Calcium</keyword>
<evidence type="ECO:0000256" key="7">
    <source>
        <dbReference type="ARBA" id="ARBA00022837"/>
    </source>
</evidence>
<dbReference type="EC" id="4.2.2.2" evidence="10"/>
<proteinExistence type="inferred from homology"/>
<evidence type="ECO:0000256" key="10">
    <source>
        <dbReference type="RuleBase" id="RU367009"/>
    </source>
</evidence>
<keyword evidence="6 10" id="KW-0732">Signal</keyword>
<organism evidence="11 12">
    <name type="scientific">Dactylonectria estremocensis</name>
    <dbReference type="NCBI Taxonomy" id="1079267"/>
    <lineage>
        <taxon>Eukaryota</taxon>
        <taxon>Fungi</taxon>
        <taxon>Dikarya</taxon>
        <taxon>Ascomycota</taxon>
        <taxon>Pezizomycotina</taxon>
        <taxon>Sordariomycetes</taxon>
        <taxon>Hypocreomycetidae</taxon>
        <taxon>Hypocreales</taxon>
        <taxon>Nectriaceae</taxon>
        <taxon>Dactylonectria</taxon>
    </lineage>
</organism>
<keyword evidence="12" id="KW-1185">Reference proteome</keyword>
<evidence type="ECO:0000313" key="12">
    <source>
        <dbReference type="Proteomes" id="UP000717696"/>
    </source>
</evidence>
<dbReference type="InterPro" id="IPR012334">
    <property type="entry name" value="Pectin_lyas_fold"/>
</dbReference>
<comment type="catalytic activity">
    <reaction evidence="1 10">
        <text>Eliminative cleavage of (1-&gt;4)-alpha-D-galacturonan to give oligosaccharides with 4-deoxy-alpha-D-galact-4-enuronosyl groups at their non-reducing ends.</text>
        <dbReference type="EC" id="4.2.2.2"/>
    </reaction>
</comment>
<comment type="cofactor">
    <cofactor evidence="2 10">
        <name>Ca(2+)</name>
        <dbReference type="ChEBI" id="CHEBI:29108"/>
    </cofactor>
</comment>
<evidence type="ECO:0000256" key="1">
    <source>
        <dbReference type="ARBA" id="ARBA00000695"/>
    </source>
</evidence>
<accession>A0A9P9J1M1</accession>
<reference evidence="11" key="1">
    <citation type="journal article" date="2021" name="Nat. Commun.">
        <title>Genetic determinants of endophytism in the Arabidopsis root mycobiome.</title>
        <authorList>
            <person name="Mesny F."/>
            <person name="Miyauchi S."/>
            <person name="Thiergart T."/>
            <person name="Pickel B."/>
            <person name="Atanasova L."/>
            <person name="Karlsson M."/>
            <person name="Huettel B."/>
            <person name="Barry K.W."/>
            <person name="Haridas S."/>
            <person name="Chen C."/>
            <person name="Bauer D."/>
            <person name="Andreopoulos W."/>
            <person name="Pangilinan J."/>
            <person name="LaButti K."/>
            <person name="Riley R."/>
            <person name="Lipzen A."/>
            <person name="Clum A."/>
            <person name="Drula E."/>
            <person name="Henrissat B."/>
            <person name="Kohler A."/>
            <person name="Grigoriev I.V."/>
            <person name="Martin F.M."/>
            <person name="Hacquard S."/>
        </authorList>
    </citation>
    <scope>NUCLEOTIDE SEQUENCE</scope>
    <source>
        <strain evidence="11">MPI-CAGE-AT-0021</strain>
    </source>
</reference>
<dbReference type="GO" id="GO:0030570">
    <property type="term" value="F:pectate lyase activity"/>
    <property type="evidence" value="ECO:0007669"/>
    <property type="project" value="UniProtKB-UniRule"/>
</dbReference>
<dbReference type="GO" id="GO:0005576">
    <property type="term" value="C:extracellular region"/>
    <property type="evidence" value="ECO:0007669"/>
    <property type="project" value="UniProtKB-SubCell"/>
</dbReference>
<dbReference type="GO" id="GO:0045490">
    <property type="term" value="P:pectin catabolic process"/>
    <property type="evidence" value="ECO:0007669"/>
    <property type="project" value="TreeGrafter"/>
</dbReference>
<evidence type="ECO:0000256" key="2">
    <source>
        <dbReference type="ARBA" id="ARBA00001913"/>
    </source>
</evidence>
<evidence type="ECO:0000313" key="11">
    <source>
        <dbReference type="EMBL" id="KAH7139996.1"/>
    </source>
</evidence>
<dbReference type="EMBL" id="JAGMUU010000014">
    <property type="protein sequence ID" value="KAH7139996.1"/>
    <property type="molecule type" value="Genomic_DNA"/>
</dbReference>
<dbReference type="SUPFAM" id="SSF51126">
    <property type="entry name" value="Pectin lyase-like"/>
    <property type="match status" value="1"/>
</dbReference>
<evidence type="ECO:0000256" key="3">
    <source>
        <dbReference type="ARBA" id="ARBA00004613"/>
    </source>
</evidence>
<dbReference type="Proteomes" id="UP000717696">
    <property type="component" value="Unassembled WGS sequence"/>
</dbReference>
<dbReference type="OrthoDB" id="441042at2759"/>
<evidence type="ECO:0000256" key="9">
    <source>
        <dbReference type="ARBA" id="ARBA00025679"/>
    </source>
</evidence>
<keyword evidence="5 10" id="KW-0964">Secreted</keyword>
<evidence type="ECO:0000256" key="8">
    <source>
        <dbReference type="ARBA" id="ARBA00023239"/>
    </source>
</evidence>
<name>A0A9P9J1M1_9HYPO</name>
<dbReference type="InterPro" id="IPR004898">
    <property type="entry name" value="Pectate_lyase_PlyH/PlyE-like"/>
</dbReference>